<protein>
    <submittedName>
        <fullName evidence="8">Farnesyl-diphosphate synthase</fullName>
    </submittedName>
</protein>
<evidence type="ECO:0000256" key="5">
    <source>
        <dbReference type="ARBA" id="ARBA00022842"/>
    </source>
</evidence>
<dbReference type="PANTHER" id="PTHR43281:SF1">
    <property type="entry name" value="FARNESYL DIPHOSPHATE SYNTHASE"/>
    <property type="match status" value="1"/>
</dbReference>
<evidence type="ECO:0000256" key="3">
    <source>
        <dbReference type="ARBA" id="ARBA00022679"/>
    </source>
</evidence>
<dbReference type="OrthoDB" id="9805316at2"/>
<comment type="cofactor">
    <cofactor evidence="1">
        <name>Mg(2+)</name>
        <dbReference type="ChEBI" id="CHEBI:18420"/>
    </cofactor>
</comment>
<name>A0A4R7JJU9_9GAMM</name>
<dbReference type="GO" id="GO:0016114">
    <property type="term" value="P:terpenoid biosynthetic process"/>
    <property type="evidence" value="ECO:0007669"/>
    <property type="project" value="UniProtKB-ARBA"/>
</dbReference>
<sequence>MSPDSFLSDTRERLESALETSLPAADREPRRLHKAMRHAVLGGGKRLRPALVLATSQCCGGSTDTAMPAAVAVELIHAYSLVHDDLPAMDNDELRRGRPTCHIAFDEATAILAGDALQTLAFEGLGTTQAAPGQVLEMMRVLAEASGHQGMAGGQALDLDATGGHPSIEALETMHRRKTGALIEASLVLGALAAGASETSIGALRQFGRAIGLAFQVQDDILDVEGSAEKTGKPQGSDSNQNKATYTSLLGIEGARQRLESLSESANEALEGVTGNTELLRALARFIVQRDH</sequence>
<dbReference type="Gene3D" id="1.10.600.10">
    <property type="entry name" value="Farnesyl Diphosphate Synthase"/>
    <property type="match status" value="1"/>
</dbReference>
<dbReference type="AlphaFoldDB" id="A0A4R7JJU9"/>
<keyword evidence="5" id="KW-0460">Magnesium</keyword>
<dbReference type="SUPFAM" id="SSF48576">
    <property type="entry name" value="Terpenoid synthases"/>
    <property type="match status" value="1"/>
</dbReference>
<comment type="caution">
    <text evidence="8">The sequence shown here is derived from an EMBL/GenBank/DDBJ whole genome shotgun (WGS) entry which is preliminary data.</text>
</comment>
<evidence type="ECO:0000256" key="2">
    <source>
        <dbReference type="ARBA" id="ARBA00006706"/>
    </source>
</evidence>
<evidence type="ECO:0000313" key="9">
    <source>
        <dbReference type="Proteomes" id="UP000295830"/>
    </source>
</evidence>
<organism evidence="8 9">
    <name type="scientific">Halospina denitrificans</name>
    <dbReference type="NCBI Taxonomy" id="332522"/>
    <lineage>
        <taxon>Bacteria</taxon>
        <taxon>Pseudomonadati</taxon>
        <taxon>Pseudomonadota</taxon>
        <taxon>Gammaproteobacteria</taxon>
        <taxon>Halospina</taxon>
    </lineage>
</organism>
<dbReference type="InterPro" id="IPR000092">
    <property type="entry name" value="Polyprenyl_synt"/>
</dbReference>
<dbReference type="NCBIfam" id="NF045485">
    <property type="entry name" value="FPPsyn"/>
    <property type="match status" value="1"/>
</dbReference>
<dbReference type="PROSITE" id="PS00444">
    <property type="entry name" value="POLYPRENYL_SYNTHASE_2"/>
    <property type="match status" value="1"/>
</dbReference>
<dbReference type="CDD" id="cd00685">
    <property type="entry name" value="Trans_IPPS_HT"/>
    <property type="match status" value="1"/>
</dbReference>
<accession>A0A4R7JJU9</accession>
<dbReference type="SFLD" id="SFLDS00005">
    <property type="entry name" value="Isoprenoid_Synthase_Type_I"/>
    <property type="match status" value="1"/>
</dbReference>
<gene>
    <name evidence="8" type="ORF">DES49_2827</name>
</gene>
<keyword evidence="9" id="KW-1185">Reference proteome</keyword>
<dbReference type="GO" id="GO:0046872">
    <property type="term" value="F:metal ion binding"/>
    <property type="evidence" value="ECO:0007669"/>
    <property type="project" value="UniProtKB-KW"/>
</dbReference>
<evidence type="ECO:0000256" key="6">
    <source>
        <dbReference type="ARBA" id="ARBA00023229"/>
    </source>
</evidence>
<dbReference type="Pfam" id="PF00348">
    <property type="entry name" value="polyprenyl_synt"/>
    <property type="match status" value="1"/>
</dbReference>
<keyword evidence="6" id="KW-0414">Isoprene biosynthesis</keyword>
<keyword evidence="3 7" id="KW-0808">Transferase</keyword>
<dbReference type="FunFam" id="1.10.600.10:FF:000001">
    <property type="entry name" value="Geranylgeranyl diphosphate synthase"/>
    <property type="match status" value="1"/>
</dbReference>
<keyword evidence="4" id="KW-0479">Metal-binding</keyword>
<dbReference type="InterPro" id="IPR008949">
    <property type="entry name" value="Isoprenoid_synthase_dom_sf"/>
</dbReference>
<reference evidence="8 9" key="1">
    <citation type="submission" date="2019-03" db="EMBL/GenBank/DDBJ databases">
        <title>Genomic Encyclopedia of Type Strains, Phase IV (KMG-IV): sequencing the most valuable type-strain genomes for metagenomic binning, comparative biology and taxonomic classification.</title>
        <authorList>
            <person name="Goeker M."/>
        </authorList>
    </citation>
    <scope>NUCLEOTIDE SEQUENCE [LARGE SCALE GENOMIC DNA]</scope>
    <source>
        <strain evidence="8 9">DSM 15505</strain>
    </source>
</reference>
<dbReference type="RefSeq" id="WP_133737052.1">
    <property type="nucleotide sequence ID" value="NZ_SOAX01000007.1"/>
</dbReference>
<dbReference type="InterPro" id="IPR053378">
    <property type="entry name" value="Prenyl_diphosphate_synthase"/>
</dbReference>
<dbReference type="SFLD" id="SFLDG01017">
    <property type="entry name" value="Polyprenyl_Transferase_Like"/>
    <property type="match status" value="1"/>
</dbReference>
<comment type="similarity">
    <text evidence="2 7">Belongs to the FPP/GGPP synthase family.</text>
</comment>
<dbReference type="GO" id="GO:0005737">
    <property type="term" value="C:cytoplasm"/>
    <property type="evidence" value="ECO:0007669"/>
    <property type="project" value="UniProtKB-ARBA"/>
</dbReference>
<dbReference type="EMBL" id="SOAX01000007">
    <property type="protein sequence ID" value="TDT37864.1"/>
    <property type="molecule type" value="Genomic_DNA"/>
</dbReference>
<dbReference type="PROSITE" id="PS00723">
    <property type="entry name" value="POLYPRENYL_SYNTHASE_1"/>
    <property type="match status" value="1"/>
</dbReference>
<evidence type="ECO:0000313" key="8">
    <source>
        <dbReference type="EMBL" id="TDT37864.1"/>
    </source>
</evidence>
<dbReference type="InterPro" id="IPR033749">
    <property type="entry name" value="Polyprenyl_synt_CS"/>
</dbReference>
<evidence type="ECO:0000256" key="7">
    <source>
        <dbReference type="RuleBase" id="RU004466"/>
    </source>
</evidence>
<evidence type="ECO:0000256" key="1">
    <source>
        <dbReference type="ARBA" id="ARBA00001946"/>
    </source>
</evidence>
<proteinExistence type="inferred from homology"/>
<dbReference type="Proteomes" id="UP000295830">
    <property type="component" value="Unassembled WGS sequence"/>
</dbReference>
<dbReference type="GO" id="GO:0004659">
    <property type="term" value="F:prenyltransferase activity"/>
    <property type="evidence" value="ECO:0007669"/>
    <property type="project" value="InterPro"/>
</dbReference>
<evidence type="ECO:0000256" key="4">
    <source>
        <dbReference type="ARBA" id="ARBA00022723"/>
    </source>
</evidence>
<dbReference type="PANTHER" id="PTHR43281">
    <property type="entry name" value="FARNESYL DIPHOSPHATE SYNTHASE"/>
    <property type="match status" value="1"/>
</dbReference>
<dbReference type="GO" id="GO:0008654">
    <property type="term" value="P:phospholipid biosynthetic process"/>
    <property type="evidence" value="ECO:0007669"/>
    <property type="project" value="UniProtKB-ARBA"/>
</dbReference>